<dbReference type="InterPro" id="IPR036388">
    <property type="entry name" value="WH-like_DNA-bd_sf"/>
</dbReference>
<accession>A0A9D2PHJ6</accession>
<evidence type="ECO:0000256" key="1">
    <source>
        <dbReference type="ARBA" id="ARBA00023015"/>
    </source>
</evidence>
<dbReference type="NCBIfam" id="NF033788">
    <property type="entry name" value="HTH_metalloreg"/>
    <property type="match status" value="1"/>
</dbReference>
<dbReference type="PRINTS" id="PR00778">
    <property type="entry name" value="HTHARSR"/>
</dbReference>
<dbReference type="Proteomes" id="UP000823904">
    <property type="component" value="Unassembled WGS sequence"/>
</dbReference>
<dbReference type="PROSITE" id="PS50987">
    <property type="entry name" value="HTH_ARSR_2"/>
    <property type="match status" value="1"/>
</dbReference>
<evidence type="ECO:0000256" key="3">
    <source>
        <dbReference type="ARBA" id="ARBA00023163"/>
    </source>
</evidence>
<evidence type="ECO:0000313" key="5">
    <source>
        <dbReference type="EMBL" id="HJC50062.1"/>
    </source>
</evidence>
<keyword evidence="3" id="KW-0804">Transcription</keyword>
<evidence type="ECO:0000313" key="6">
    <source>
        <dbReference type="Proteomes" id="UP000823904"/>
    </source>
</evidence>
<proteinExistence type="predicted"/>
<dbReference type="SUPFAM" id="SSF46785">
    <property type="entry name" value="Winged helix' DNA-binding domain"/>
    <property type="match status" value="1"/>
</dbReference>
<protein>
    <submittedName>
        <fullName evidence="5">Autorepressor SdpR family transcription factor</fullName>
    </submittedName>
</protein>
<dbReference type="SMART" id="SM00418">
    <property type="entry name" value="HTH_ARSR"/>
    <property type="match status" value="1"/>
</dbReference>
<dbReference type="InterPro" id="IPR051081">
    <property type="entry name" value="HTH_MetalResp_TranReg"/>
</dbReference>
<dbReference type="EMBL" id="DWWD01000023">
    <property type="protein sequence ID" value="HJC50062.1"/>
    <property type="molecule type" value="Genomic_DNA"/>
</dbReference>
<dbReference type="CDD" id="cd00090">
    <property type="entry name" value="HTH_ARSR"/>
    <property type="match status" value="1"/>
</dbReference>
<dbReference type="Pfam" id="PF01022">
    <property type="entry name" value="HTH_5"/>
    <property type="match status" value="1"/>
</dbReference>
<dbReference type="NCBIfam" id="NF033789">
    <property type="entry name" value="repress_SdpR"/>
    <property type="match status" value="1"/>
</dbReference>
<dbReference type="InterPro" id="IPR011991">
    <property type="entry name" value="ArsR-like_HTH"/>
</dbReference>
<evidence type="ECO:0000256" key="2">
    <source>
        <dbReference type="ARBA" id="ARBA00023125"/>
    </source>
</evidence>
<keyword evidence="1" id="KW-0805">Transcription regulation</keyword>
<dbReference type="GO" id="GO:0003677">
    <property type="term" value="F:DNA binding"/>
    <property type="evidence" value="ECO:0007669"/>
    <property type="project" value="UniProtKB-KW"/>
</dbReference>
<dbReference type="InterPro" id="IPR036390">
    <property type="entry name" value="WH_DNA-bd_sf"/>
</dbReference>
<sequence>MGFQETFKALSDGTRRRILGLLKGGSLSAGEIGQHFDMTGATISHHLSILKDAGLVTDEKRGKYVYYELNLSVFEELISWLQEFKEDLSYDKNDPKQ</sequence>
<feature type="domain" description="HTH arsR-type" evidence="4">
    <location>
        <begin position="1"/>
        <end position="89"/>
    </location>
</feature>
<dbReference type="Gene3D" id="1.10.10.10">
    <property type="entry name" value="Winged helix-like DNA-binding domain superfamily/Winged helix DNA-binding domain"/>
    <property type="match status" value="1"/>
</dbReference>
<dbReference type="InterPro" id="IPR047796">
    <property type="entry name" value="SdpR-like_repress"/>
</dbReference>
<name>A0A9D2PHJ6_9FIRM</name>
<keyword evidence="2" id="KW-0238">DNA-binding</keyword>
<dbReference type="InterPro" id="IPR001845">
    <property type="entry name" value="HTH_ArsR_DNA-bd_dom"/>
</dbReference>
<dbReference type="PANTHER" id="PTHR33154:SF33">
    <property type="entry name" value="TRANSCRIPTIONAL REPRESSOR SDPR"/>
    <property type="match status" value="1"/>
</dbReference>
<reference evidence="5" key="1">
    <citation type="journal article" date="2021" name="PeerJ">
        <title>Extensive microbial diversity within the chicken gut microbiome revealed by metagenomics and culture.</title>
        <authorList>
            <person name="Gilroy R."/>
            <person name="Ravi A."/>
            <person name="Getino M."/>
            <person name="Pursley I."/>
            <person name="Horton D.L."/>
            <person name="Alikhan N.F."/>
            <person name="Baker D."/>
            <person name="Gharbi K."/>
            <person name="Hall N."/>
            <person name="Watson M."/>
            <person name="Adriaenssens E.M."/>
            <person name="Foster-Nyarko E."/>
            <person name="Jarju S."/>
            <person name="Secka A."/>
            <person name="Antonio M."/>
            <person name="Oren A."/>
            <person name="Chaudhuri R.R."/>
            <person name="La Ragione R."/>
            <person name="Hildebrand F."/>
            <person name="Pallen M.J."/>
        </authorList>
    </citation>
    <scope>NUCLEOTIDE SEQUENCE</scope>
    <source>
        <strain evidence="5">ChiSjej3B21-8574</strain>
    </source>
</reference>
<reference evidence="5" key="2">
    <citation type="submission" date="2021-04" db="EMBL/GenBank/DDBJ databases">
        <authorList>
            <person name="Gilroy R."/>
        </authorList>
    </citation>
    <scope>NUCLEOTIDE SEQUENCE</scope>
    <source>
        <strain evidence="5">ChiSjej3B21-8574</strain>
    </source>
</reference>
<comment type="caution">
    <text evidence="5">The sequence shown here is derived from an EMBL/GenBank/DDBJ whole genome shotgun (WGS) entry which is preliminary data.</text>
</comment>
<organism evidence="5 6">
    <name type="scientific">Candidatus Anaerostipes avistercoris</name>
    <dbReference type="NCBI Taxonomy" id="2838462"/>
    <lineage>
        <taxon>Bacteria</taxon>
        <taxon>Bacillati</taxon>
        <taxon>Bacillota</taxon>
        <taxon>Clostridia</taxon>
        <taxon>Lachnospirales</taxon>
        <taxon>Lachnospiraceae</taxon>
        <taxon>Anaerostipes</taxon>
    </lineage>
</organism>
<gene>
    <name evidence="5" type="ORF">H9754_05705</name>
</gene>
<dbReference type="GO" id="GO:0003700">
    <property type="term" value="F:DNA-binding transcription factor activity"/>
    <property type="evidence" value="ECO:0007669"/>
    <property type="project" value="InterPro"/>
</dbReference>
<dbReference type="PANTHER" id="PTHR33154">
    <property type="entry name" value="TRANSCRIPTIONAL REGULATOR, ARSR FAMILY"/>
    <property type="match status" value="1"/>
</dbReference>
<dbReference type="AlphaFoldDB" id="A0A9D2PHJ6"/>
<evidence type="ECO:0000259" key="4">
    <source>
        <dbReference type="PROSITE" id="PS50987"/>
    </source>
</evidence>